<accession>A0A4S2JJU8</accession>
<dbReference type="AlphaFoldDB" id="A0A4S2JJU8"/>
<dbReference type="Proteomes" id="UP000310200">
    <property type="component" value="Unassembled WGS sequence"/>
</dbReference>
<dbReference type="EMBL" id="QBLH01003688">
    <property type="protein sequence ID" value="TGZ36153.1"/>
    <property type="molecule type" value="Genomic_DNA"/>
</dbReference>
<reference evidence="1 2" key="1">
    <citation type="journal article" date="2019" name="Philos. Trans. R. Soc. Lond., B, Biol. Sci.">
        <title>Ant behaviour and brain gene expression of defending hosts depend on the ecological success of the intruding social parasite.</title>
        <authorList>
            <person name="Kaur R."/>
            <person name="Stoldt M."/>
            <person name="Jongepier E."/>
            <person name="Feldmeyer B."/>
            <person name="Menzel F."/>
            <person name="Bornberg-Bauer E."/>
            <person name="Foitzik S."/>
        </authorList>
    </citation>
    <scope>NUCLEOTIDE SEQUENCE [LARGE SCALE GENOMIC DNA]</scope>
    <source>
        <tissue evidence="1">Whole body</tissue>
    </source>
</reference>
<organism evidence="1 2">
    <name type="scientific">Temnothorax longispinosus</name>
    <dbReference type="NCBI Taxonomy" id="300112"/>
    <lineage>
        <taxon>Eukaryota</taxon>
        <taxon>Metazoa</taxon>
        <taxon>Ecdysozoa</taxon>
        <taxon>Arthropoda</taxon>
        <taxon>Hexapoda</taxon>
        <taxon>Insecta</taxon>
        <taxon>Pterygota</taxon>
        <taxon>Neoptera</taxon>
        <taxon>Endopterygota</taxon>
        <taxon>Hymenoptera</taxon>
        <taxon>Apocrita</taxon>
        <taxon>Aculeata</taxon>
        <taxon>Formicoidea</taxon>
        <taxon>Formicidae</taxon>
        <taxon>Myrmicinae</taxon>
        <taxon>Temnothorax</taxon>
    </lineage>
</organism>
<evidence type="ECO:0000313" key="1">
    <source>
        <dbReference type="EMBL" id="TGZ36153.1"/>
    </source>
</evidence>
<name>A0A4S2JJU8_9HYME</name>
<comment type="caution">
    <text evidence="1">The sequence shown here is derived from an EMBL/GenBank/DDBJ whole genome shotgun (WGS) entry which is preliminary data.</text>
</comment>
<keyword evidence="2" id="KW-1185">Reference proteome</keyword>
<sequence length="68" mass="7815">MEYSPRRRPSEDYRSSSRSAYYQNLISGLAELRERSNTFVTDLRISVTGAVVRDNSIKVMPDMAKGER</sequence>
<evidence type="ECO:0000313" key="2">
    <source>
        <dbReference type="Proteomes" id="UP000310200"/>
    </source>
</evidence>
<proteinExistence type="predicted"/>
<protein>
    <submittedName>
        <fullName evidence="1">Uncharacterized protein</fullName>
    </submittedName>
</protein>
<gene>
    <name evidence="1" type="ORF">DBV15_07253</name>
</gene>